<dbReference type="VEuPathDB" id="MicrosporidiaDB:CWI38_1136p0010"/>
<organism evidence="3 4">
    <name type="scientific">Hamiltosporidium tvaerminnensis</name>
    <dbReference type="NCBI Taxonomy" id="1176355"/>
    <lineage>
        <taxon>Eukaryota</taxon>
        <taxon>Fungi</taxon>
        <taxon>Fungi incertae sedis</taxon>
        <taxon>Microsporidia</taxon>
        <taxon>Dubosqiidae</taxon>
        <taxon>Hamiltosporidium</taxon>
    </lineage>
</organism>
<dbReference type="Proteomes" id="UP000292282">
    <property type="component" value="Unassembled WGS sequence"/>
</dbReference>
<dbReference type="EMBL" id="PITK01001136">
    <property type="protein sequence ID" value="TBU11564.1"/>
    <property type="molecule type" value="Genomic_DNA"/>
</dbReference>
<name>A0A4Q9LSX2_9MICR</name>
<feature type="coiled-coil region" evidence="1">
    <location>
        <begin position="262"/>
        <end position="289"/>
    </location>
</feature>
<evidence type="ECO:0000256" key="1">
    <source>
        <dbReference type="SAM" id="Coils"/>
    </source>
</evidence>
<keyword evidence="4" id="KW-1185">Reference proteome</keyword>
<sequence length="374" mass="43012">MEDNTLLGNTEDNTPLINNIEGNTPLNNTTDDNTPLNNTTEDNTPLNNINNTKTLLDKNLTNNTPNSLIYTLICSIEINILKTVCYNTIIYFITLNNTIKVDNSIYHMNVKCSDIYFYEYEGVIYVGIKNDCQFSFYREEDINKCFKKGLGNEDIVDNNIEDHICDGKGDNNIEDHICDGKGDNNIEDHICDGKGDNNIEDHICDGKGDNNIDDHICDGKGDNNIEDHICDGIGDNNIDEENKINSFFSVNEMEFKERNEDLMDLCENVERLESTANRYGKEASDLKERMKKNGNQIFYTLGTNFTIINNFMQTVKDLNELMKESVEYGWNIFFLLNDNTIYKFSVEEINVMDNENLQDLLEVYYHKIPKNDKQ</sequence>
<feature type="region of interest" description="Disordered" evidence="2">
    <location>
        <begin position="1"/>
        <end position="46"/>
    </location>
</feature>
<evidence type="ECO:0000313" key="3">
    <source>
        <dbReference type="EMBL" id="TBU11564.1"/>
    </source>
</evidence>
<feature type="compositionally biased region" description="Low complexity" evidence="2">
    <location>
        <begin position="23"/>
        <end position="46"/>
    </location>
</feature>
<keyword evidence="1" id="KW-0175">Coiled coil</keyword>
<comment type="caution">
    <text evidence="3">The sequence shown here is derived from an EMBL/GenBank/DDBJ whole genome shotgun (WGS) entry which is preliminary data.</text>
</comment>
<feature type="compositionally biased region" description="Polar residues" evidence="2">
    <location>
        <begin position="1"/>
        <end position="22"/>
    </location>
</feature>
<proteinExistence type="predicted"/>
<reference evidence="3 4" key="1">
    <citation type="submission" date="2017-12" db="EMBL/GenBank/DDBJ databases">
        <authorList>
            <person name="Pombert J.-F."/>
            <person name="Haag K.L."/>
            <person name="Ebert D."/>
        </authorList>
    </citation>
    <scope>NUCLEOTIDE SEQUENCE [LARGE SCALE GENOMIC DNA]</scope>
    <source>
        <strain evidence="3">IL-G-3</strain>
    </source>
</reference>
<dbReference type="AlphaFoldDB" id="A0A4Q9LSX2"/>
<protein>
    <submittedName>
        <fullName evidence="3">Uncharacterized protein</fullName>
    </submittedName>
</protein>
<gene>
    <name evidence="3" type="ORF">CWI38_1136p0010</name>
</gene>
<accession>A0A4Q9LSX2</accession>
<evidence type="ECO:0000256" key="2">
    <source>
        <dbReference type="SAM" id="MobiDB-lite"/>
    </source>
</evidence>
<evidence type="ECO:0000313" key="4">
    <source>
        <dbReference type="Proteomes" id="UP000292282"/>
    </source>
</evidence>